<keyword evidence="2" id="KW-1185">Reference proteome</keyword>
<reference evidence="1" key="1">
    <citation type="submission" date="2023-03" db="EMBL/GenBank/DDBJ databases">
        <title>Mating type loci evolution in Malassezia.</title>
        <authorList>
            <person name="Coelho M.A."/>
        </authorList>
    </citation>
    <scope>NUCLEOTIDE SEQUENCE</scope>
    <source>
        <strain evidence="1">CBS 9557</strain>
    </source>
</reference>
<evidence type="ECO:0000313" key="2">
    <source>
        <dbReference type="Proteomes" id="UP001213623"/>
    </source>
</evidence>
<dbReference type="AlphaFoldDB" id="A0AAF0EP21"/>
<sequence>MDPCVWNDALLRSLLRIPMEAIQCDRLVAALLEKLWATSSPVALDTYQRLLRRLRAGILPYTLHLMHAHVCAGHIAAPAVWHALLRLYAQTRDWTRMDEMLQRGRQSGILNAADEYHYTLLRLQSDPGAPHPHNSMDVLLKHMQQSGLRLNDAMLVRLLRALAAPVRHASLAHVGVERMAQRVAPVQSLVDAFFVWLCHHDTLPLTAFRRSLAHLLELELQLLDAQHAAVMVEARRAHRPCSPFPPRTSLQKVRAKLAMVSDTLRGSDGLLKSVEIALHATSGQCREAAAQLQAWIARDASDGARARQRRALVHTFSQACRHARTRRLVPMLHVLAVGAEADLWRAPQSPSPSATQPATTLVRLWTRFVGAWTHLIGVRRGRRARIRIAQTPMGWSLLVRALHLLARTAEKVPATWAPVWSHPERCRALSMAAHHAPESLSCALERIHKCLRTMQVPDRIVRSLQNAVAAAPRYP</sequence>
<organism evidence="1 2">
    <name type="scientific">Malassezia nana</name>
    <dbReference type="NCBI Taxonomy" id="180528"/>
    <lineage>
        <taxon>Eukaryota</taxon>
        <taxon>Fungi</taxon>
        <taxon>Dikarya</taxon>
        <taxon>Basidiomycota</taxon>
        <taxon>Ustilaginomycotina</taxon>
        <taxon>Malasseziomycetes</taxon>
        <taxon>Malasseziales</taxon>
        <taxon>Malasseziaceae</taxon>
        <taxon>Malassezia</taxon>
    </lineage>
</organism>
<dbReference type="Proteomes" id="UP001213623">
    <property type="component" value="Chromosome 5"/>
</dbReference>
<dbReference type="EMBL" id="CP119896">
    <property type="protein sequence ID" value="WFD28038.1"/>
    <property type="molecule type" value="Genomic_DNA"/>
</dbReference>
<accession>A0AAF0EP21</accession>
<evidence type="ECO:0000313" key="1">
    <source>
        <dbReference type="EMBL" id="WFD28038.1"/>
    </source>
</evidence>
<gene>
    <name evidence="1" type="ORF">MNAN1_003046</name>
</gene>
<proteinExistence type="predicted"/>
<protein>
    <submittedName>
        <fullName evidence="1">Uncharacterized protein</fullName>
    </submittedName>
</protein>
<name>A0AAF0EP21_9BASI</name>